<evidence type="ECO:0000313" key="17">
    <source>
        <dbReference type="Proteomes" id="UP000265801"/>
    </source>
</evidence>
<dbReference type="CDD" id="cd03364">
    <property type="entry name" value="TOPRIM_DnaG_primases"/>
    <property type="match status" value="1"/>
</dbReference>
<keyword evidence="17" id="KW-1185">Reference proteome</keyword>
<dbReference type="SMART" id="SM00400">
    <property type="entry name" value="ZnF_CHCC"/>
    <property type="match status" value="1"/>
</dbReference>
<dbReference type="GO" id="GO:0003899">
    <property type="term" value="F:DNA-directed RNA polymerase activity"/>
    <property type="evidence" value="ECO:0007669"/>
    <property type="project" value="UniProtKB-UniRule"/>
</dbReference>
<dbReference type="PROSITE" id="PS50880">
    <property type="entry name" value="TOPRIM"/>
    <property type="match status" value="1"/>
</dbReference>
<dbReference type="InterPro" id="IPR036977">
    <property type="entry name" value="DNA_primase_Znf_CHC2"/>
</dbReference>
<evidence type="ECO:0000256" key="11">
    <source>
        <dbReference type="ARBA" id="ARBA00023163"/>
    </source>
</evidence>
<dbReference type="FunFam" id="3.90.980.10:FF:000001">
    <property type="entry name" value="DNA primase"/>
    <property type="match status" value="1"/>
</dbReference>
<evidence type="ECO:0000256" key="14">
    <source>
        <dbReference type="PIRSR" id="PIRSR002811-1"/>
    </source>
</evidence>
<dbReference type="Gene3D" id="3.40.1360.10">
    <property type="match status" value="1"/>
</dbReference>
<dbReference type="HAMAP" id="MF_00974">
    <property type="entry name" value="DNA_primase_DnaG"/>
    <property type="match status" value="1"/>
</dbReference>
<dbReference type="InterPro" id="IPR034151">
    <property type="entry name" value="TOPRIM_DnaG_bac"/>
</dbReference>
<comment type="cofactor">
    <cofactor evidence="12 13 14">
        <name>Zn(2+)</name>
        <dbReference type="ChEBI" id="CHEBI:29105"/>
    </cofactor>
    <text evidence="12 13 14">Binds 1 zinc ion per monomer.</text>
</comment>
<dbReference type="GO" id="GO:1990077">
    <property type="term" value="C:primosome complex"/>
    <property type="evidence" value="ECO:0007669"/>
    <property type="project" value="UniProtKB-KW"/>
</dbReference>
<evidence type="ECO:0000256" key="9">
    <source>
        <dbReference type="ARBA" id="ARBA00022842"/>
    </source>
</evidence>
<sequence length="601" mass="68960">MTGRIPEEKVNEIRQSIDIVDVIGDYVQLKKQGRNYFGLCPFHGESTPSFSVSPDKQIFHCFGCGAGGNAYTFLMDIDGISFQEAVVKLAGKAGQELSVDVNQVETTASRDEEKMIEAHELLSKFYHHLLVNTKEGQDALEYLLERGFTRESIDKFQIGWSLPSWEFTVNFLTKRGFPPDLMEQAGLLVKRENEDHYFDRFRGRVMFPIRDHRGKTIAFSGRAMGGEEPKYLNSPETKIFNKSSVLYNFNNARPVIRRKSQAILFEGFADVISADSAGVENGIASMGTSLTPKHMQMLKRMTDSVVICYDGDKAGIEAAFRAAKMLNEEQFNIRISMIPEKLDPDDYIKKYSAEKFQNDVIGASLTFMAFKLIYFRQGKNLNDEGDRLQYIEEVLKEVSALQNHIERDYYLRQLADEFSLSLQALEQQQKQIYFSSKKSDRREQRNQDFAPRVQPKAENKLFPAYHTAERRLIAHMMKDPDIAFKVQNLLNGSSFNLDEHQAIITYLFGYYEEGNEADSSGFIQFLPDSRLRRVVSEIGMMSISDECSEQELIDYVNQVLKHQKMLTIKEKQLAQKEAERQNDYKKAALIAMEILQLRKSL</sequence>
<dbReference type="InterPro" id="IPR030846">
    <property type="entry name" value="DnaG_bac"/>
</dbReference>
<dbReference type="Pfam" id="PF08275">
    <property type="entry name" value="DNAG_N"/>
    <property type="match status" value="1"/>
</dbReference>
<gene>
    <name evidence="12" type="primary">dnaG</name>
    <name evidence="16" type="ORF">D3H55_03085</name>
</gene>
<protein>
    <recommendedName>
        <fullName evidence="12 13">DNA primase</fullName>
        <ecNumber evidence="12">2.7.7.101</ecNumber>
    </recommendedName>
</protein>
<evidence type="ECO:0000256" key="3">
    <source>
        <dbReference type="ARBA" id="ARBA00022679"/>
    </source>
</evidence>
<comment type="similarity">
    <text evidence="12 13">Belongs to the DnaG primase family.</text>
</comment>
<dbReference type="OrthoDB" id="9803773at2"/>
<evidence type="ECO:0000256" key="1">
    <source>
        <dbReference type="ARBA" id="ARBA00022478"/>
    </source>
</evidence>
<dbReference type="Gene3D" id="1.10.860.10">
    <property type="entry name" value="DNAb Helicase, Chain A"/>
    <property type="match status" value="1"/>
</dbReference>
<feature type="domain" description="Toprim" evidence="15">
    <location>
        <begin position="260"/>
        <end position="341"/>
    </location>
</feature>
<dbReference type="InterPro" id="IPR037068">
    <property type="entry name" value="DNA_primase_core_N_sf"/>
</dbReference>
<dbReference type="GO" id="GO:0003678">
    <property type="term" value="F:DNA helicase activity"/>
    <property type="evidence" value="ECO:0007669"/>
    <property type="project" value="InterPro"/>
</dbReference>
<keyword evidence="8 12" id="KW-0862">Zinc</keyword>
<dbReference type="InterPro" id="IPR013264">
    <property type="entry name" value="DNAG_N"/>
</dbReference>
<evidence type="ECO:0000256" key="13">
    <source>
        <dbReference type="PIRNR" id="PIRNR002811"/>
    </source>
</evidence>
<dbReference type="SUPFAM" id="SSF48024">
    <property type="entry name" value="N-terminal domain of DnaB helicase"/>
    <property type="match status" value="1"/>
</dbReference>
<dbReference type="SMART" id="SM00493">
    <property type="entry name" value="TOPRIM"/>
    <property type="match status" value="1"/>
</dbReference>
<dbReference type="InterPro" id="IPR006295">
    <property type="entry name" value="DNA_primase_DnaG"/>
</dbReference>
<dbReference type="GO" id="GO:0003677">
    <property type="term" value="F:DNA binding"/>
    <property type="evidence" value="ECO:0007669"/>
    <property type="project" value="UniProtKB-KW"/>
</dbReference>
<keyword evidence="1 12" id="KW-0240">DNA-directed RNA polymerase</keyword>
<reference evidence="16 17" key="1">
    <citation type="submission" date="2018-09" db="EMBL/GenBank/DDBJ databases">
        <title>Bacillus saliacetes sp. nov., isolated from Thai shrimp paste (Ka-pi).</title>
        <authorList>
            <person name="Daroonpunt R."/>
            <person name="Tanasupawat S."/>
            <person name="Yiamsombut S."/>
        </authorList>
    </citation>
    <scope>NUCLEOTIDE SEQUENCE [LARGE SCALE GENOMIC DNA]</scope>
    <source>
        <strain evidence="16 17">SKP7-4</strain>
    </source>
</reference>
<dbReference type="Pfam" id="PF13155">
    <property type="entry name" value="Toprim_2"/>
    <property type="match status" value="1"/>
</dbReference>
<comment type="catalytic activity">
    <reaction evidence="12">
        <text>ssDNA + n NTP = ssDNA/pppN(pN)n-1 hybrid + (n-1) diphosphate.</text>
        <dbReference type="EC" id="2.7.7.101"/>
    </reaction>
</comment>
<dbReference type="GO" id="GO:0005524">
    <property type="term" value="F:ATP binding"/>
    <property type="evidence" value="ECO:0007669"/>
    <property type="project" value="InterPro"/>
</dbReference>
<dbReference type="Pfam" id="PF01807">
    <property type="entry name" value="Zn_ribbon_DnaG"/>
    <property type="match status" value="1"/>
</dbReference>
<dbReference type="PIRSF" id="PIRSF002811">
    <property type="entry name" value="DnaG"/>
    <property type="match status" value="1"/>
</dbReference>
<keyword evidence="11 12" id="KW-0804">Transcription</keyword>
<dbReference type="InterPro" id="IPR036185">
    <property type="entry name" value="DNA_heli_DnaB-like_N_sf"/>
</dbReference>
<proteinExistence type="inferred from homology"/>
<dbReference type="Proteomes" id="UP000265801">
    <property type="component" value="Unassembled WGS sequence"/>
</dbReference>
<evidence type="ECO:0000256" key="10">
    <source>
        <dbReference type="ARBA" id="ARBA00023125"/>
    </source>
</evidence>
<evidence type="ECO:0000256" key="5">
    <source>
        <dbReference type="ARBA" id="ARBA00022705"/>
    </source>
</evidence>
<dbReference type="InterPro" id="IPR002694">
    <property type="entry name" value="Znf_CHC2"/>
</dbReference>
<dbReference type="RefSeq" id="WP_119545453.1">
    <property type="nucleotide sequence ID" value="NZ_QXIR01000003.1"/>
</dbReference>
<comment type="function">
    <text evidence="12 13">RNA polymerase that catalyzes the synthesis of short RNA molecules used as primers for DNA polymerase during DNA replication.</text>
</comment>
<dbReference type="GO" id="GO:0005737">
    <property type="term" value="C:cytoplasm"/>
    <property type="evidence" value="ECO:0007669"/>
    <property type="project" value="TreeGrafter"/>
</dbReference>
<evidence type="ECO:0000256" key="7">
    <source>
        <dbReference type="ARBA" id="ARBA00022771"/>
    </source>
</evidence>
<evidence type="ECO:0000256" key="6">
    <source>
        <dbReference type="ARBA" id="ARBA00022723"/>
    </source>
</evidence>
<dbReference type="Gene3D" id="6.10.140.360">
    <property type="match status" value="1"/>
</dbReference>
<accession>A0A3A1RAS4</accession>
<name>A0A3A1RAS4_9BACI</name>
<dbReference type="AlphaFoldDB" id="A0A3A1RAS4"/>
<evidence type="ECO:0000256" key="8">
    <source>
        <dbReference type="ARBA" id="ARBA00022833"/>
    </source>
</evidence>
<feature type="zinc finger region" description="CHC2-type" evidence="12 14">
    <location>
        <begin position="40"/>
        <end position="64"/>
    </location>
</feature>
<keyword evidence="4 12" id="KW-0548">Nucleotidyltransferase</keyword>
<dbReference type="Gene3D" id="3.90.580.10">
    <property type="entry name" value="Zinc finger, CHC2-type domain"/>
    <property type="match status" value="1"/>
</dbReference>
<dbReference type="GO" id="GO:0008270">
    <property type="term" value="F:zinc ion binding"/>
    <property type="evidence" value="ECO:0007669"/>
    <property type="project" value="UniProtKB-UniRule"/>
</dbReference>
<dbReference type="FunFam" id="3.90.580.10:FF:000001">
    <property type="entry name" value="DNA primase"/>
    <property type="match status" value="1"/>
</dbReference>
<evidence type="ECO:0000259" key="15">
    <source>
        <dbReference type="PROSITE" id="PS50880"/>
    </source>
</evidence>
<keyword evidence="5 12" id="KW-0235">DNA replication</keyword>
<organism evidence="16 17">
    <name type="scientific">Bacillus salacetis</name>
    <dbReference type="NCBI Taxonomy" id="2315464"/>
    <lineage>
        <taxon>Bacteria</taxon>
        <taxon>Bacillati</taxon>
        <taxon>Bacillota</taxon>
        <taxon>Bacilli</taxon>
        <taxon>Bacillales</taxon>
        <taxon>Bacillaceae</taxon>
        <taxon>Bacillus</taxon>
    </lineage>
</organism>
<keyword evidence="2 12" id="KW-0639">Primosome</keyword>
<evidence type="ECO:0000256" key="4">
    <source>
        <dbReference type="ARBA" id="ARBA00022695"/>
    </source>
</evidence>
<dbReference type="InterPro" id="IPR016136">
    <property type="entry name" value="DNA_helicase_N/primase_C"/>
</dbReference>
<dbReference type="InterPro" id="IPR006171">
    <property type="entry name" value="TOPRIM_dom"/>
</dbReference>
<keyword evidence="10 12" id="KW-0238">DNA-binding</keyword>
<evidence type="ECO:0000256" key="2">
    <source>
        <dbReference type="ARBA" id="ARBA00022515"/>
    </source>
</evidence>
<dbReference type="Pfam" id="PF10410">
    <property type="entry name" value="DnaB_bind"/>
    <property type="match status" value="1"/>
</dbReference>
<comment type="domain">
    <text evidence="12">Contains an N-terminal zinc-binding domain, a central core domain that contains the primase activity, and a C-terminal DnaB-binding domain.</text>
</comment>
<dbReference type="Gene3D" id="3.90.980.10">
    <property type="entry name" value="DNA primase, catalytic core, N-terminal domain"/>
    <property type="match status" value="1"/>
</dbReference>
<keyword evidence="7 12" id="KW-0863">Zinc-finger</keyword>
<dbReference type="NCBIfam" id="TIGR01391">
    <property type="entry name" value="dnaG"/>
    <property type="match status" value="1"/>
</dbReference>
<dbReference type="GO" id="GO:0000428">
    <property type="term" value="C:DNA-directed RNA polymerase complex"/>
    <property type="evidence" value="ECO:0007669"/>
    <property type="project" value="UniProtKB-KW"/>
</dbReference>
<dbReference type="PANTHER" id="PTHR30313:SF2">
    <property type="entry name" value="DNA PRIMASE"/>
    <property type="match status" value="1"/>
</dbReference>
<evidence type="ECO:0000313" key="16">
    <source>
        <dbReference type="EMBL" id="RIW37572.1"/>
    </source>
</evidence>
<keyword evidence="6 12" id="KW-0479">Metal-binding</keyword>
<comment type="subunit">
    <text evidence="12">Monomer. Interacts with DnaB.</text>
</comment>
<dbReference type="PANTHER" id="PTHR30313">
    <property type="entry name" value="DNA PRIMASE"/>
    <property type="match status" value="1"/>
</dbReference>
<keyword evidence="3 12" id="KW-0808">Transferase</keyword>
<dbReference type="InterPro" id="IPR019475">
    <property type="entry name" value="DNA_primase_DnaB-bd"/>
</dbReference>
<dbReference type="EC" id="2.7.7.101" evidence="12"/>
<dbReference type="GO" id="GO:0006269">
    <property type="term" value="P:DNA replication, synthesis of primer"/>
    <property type="evidence" value="ECO:0007669"/>
    <property type="project" value="UniProtKB-UniRule"/>
</dbReference>
<dbReference type="InterPro" id="IPR050219">
    <property type="entry name" value="DnaG_primase"/>
</dbReference>
<keyword evidence="9" id="KW-0460">Magnesium</keyword>
<dbReference type="EMBL" id="QXIR01000003">
    <property type="protein sequence ID" value="RIW37572.1"/>
    <property type="molecule type" value="Genomic_DNA"/>
</dbReference>
<dbReference type="SUPFAM" id="SSF57783">
    <property type="entry name" value="Zinc beta-ribbon"/>
    <property type="match status" value="1"/>
</dbReference>
<dbReference type="SUPFAM" id="SSF56731">
    <property type="entry name" value="DNA primase core"/>
    <property type="match status" value="1"/>
</dbReference>
<evidence type="ECO:0000256" key="12">
    <source>
        <dbReference type="HAMAP-Rule" id="MF_00974"/>
    </source>
</evidence>
<comment type="caution">
    <text evidence="16">The sequence shown here is derived from an EMBL/GenBank/DDBJ whole genome shotgun (WGS) entry which is preliminary data.</text>
</comment>